<dbReference type="RefSeq" id="XP_067805128.1">
    <property type="nucleotide sequence ID" value="XM_067946337.1"/>
</dbReference>
<dbReference type="InterPro" id="IPR000403">
    <property type="entry name" value="PI3/4_kinase_cat_dom"/>
</dbReference>
<dbReference type="PANTHER" id="PTHR10048">
    <property type="entry name" value="PHOSPHATIDYLINOSITOL KINASE"/>
    <property type="match status" value="1"/>
</dbReference>
<dbReference type="InterPro" id="IPR036940">
    <property type="entry name" value="PI3/4_kinase_cat_sf"/>
</dbReference>
<accession>A0AAD9PNW1</accession>
<comment type="caution">
    <text evidence="4">The sequence shown here is derived from an EMBL/GenBank/DDBJ whole genome shotgun (WGS) entry which is preliminary data.</text>
</comment>
<dbReference type="SMART" id="SM00146">
    <property type="entry name" value="PI3Kc"/>
    <property type="match status" value="1"/>
</dbReference>
<dbReference type="InterPro" id="IPR011009">
    <property type="entry name" value="Kinase-like_dom_sf"/>
</dbReference>
<dbReference type="GO" id="GO:0005737">
    <property type="term" value="C:cytoplasm"/>
    <property type="evidence" value="ECO:0007669"/>
    <property type="project" value="TreeGrafter"/>
</dbReference>
<dbReference type="PANTHER" id="PTHR10048:SF22">
    <property type="entry name" value="PHOSPHATIDYLINOSITOL 4-KINASE BETA"/>
    <property type="match status" value="1"/>
</dbReference>
<protein>
    <submittedName>
        <fullName evidence="4">Bifunctional Phosphatidylinositol 3--4-kinase</fullName>
    </submittedName>
</protein>
<dbReference type="Proteomes" id="UP001214638">
    <property type="component" value="Unassembled WGS sequence"/>
</dbReference>
<keyword evidence="2" id="KW-0418">Kinase</keyword>
<organism evidence="4 5">
    <name type="scientific">Babesia duncani</name>
    <dbReference type="NCBI Taxonomy" id="323732"/>
    <lineage>
        <taxon>Eukaryota</taxon>
        <taxon>Sar</taxon>
        <taxon>Alveolata</taxon>
        <taxon>Apicomplexa</taxon>
        <taxon>Aconoidasida</taxon>
        <taxon>Piroplasmida</taxon>
        <taxon>Babesiidae</taxon>
        <taxon>Babesia</taxon>
    </lineage>
</organism>
<evidence type="ECO:0000313" key="5">
    <source>
        <dbReference type="Proteomes" id="UP001214638"/>
    </source>
</evidence>
<dbReference type="InterPro" id="IPR015433">
    <property type="entry name" value="PI3/4_kinase"/>
</dbReference>
<evidence type="ECO:0000256" key="2">
    <source>
        <dbReference type="ARBA" id="ARBA00022777"/>
    </source>
</evidence>
<dbReference type="EMBL" id="JALLKP010000001">
    <property type="protein sequence ID" value="KAK2198286.1"/>
    <property type="molecule type" value="Genomic_DNA"/>
</dbReference>
<feature type="domain" description="PI3K/PI4K catalytic" evidence="3">
    <location>
        <begin position="759"/>
        <end position="1042"/>
    </location>
</feature>
<dbReference type="PROSITE" id="PS00916">
    <property type="entry name" value="PI3_4_KINASE_2"/>
    <property type="match status" value="1"/>
</dbReference>
<dbReference type="InterPro" id="IPR018936">
    <property type="entry name" value="PI3/4_kinase_CS"/>
</dbReference>
<dbReference type="SUPFAM" id="SSF56112">
    <property type="entry name" value="Protein kinase-like (PK-like)"/>
    <property type="match status" value="1"/>
</dbReference>
<evidence type="ECO:0000259" key="3">
    <source>
        <dbReference type="PROSITE" id="PS50290"/>
    </source>
</evidence>
<dbReference type="Pfam" id="PF00454">
    <property type="entry name" value="PI3_PI4_kinase"/>
    <property type="match status" value="1"/>
</dbReference>
<dbReference type="KEGG" id="bdw:94335593"/>
<dbReference type="GO" id="GO:0004430">
    <property type="term" value="F:1-phosphatidylinositol 4-kinase activity"/>
    <property type="evidence" value="ECO:0007669"/>
    <property type="project" value="TreeGrafter"/>
</dbReference>
<dbReference type="GO" id="GO:0016020">
    <property type="term" value="C:membrane"/>
    <property type="evidence" value="ECO:0007669"/>
    <property type="project" value="TreeGrafter"/>
</dbReference>
<dbReference type="GeneID" id="94335593"/>
<keyword evidence="1" id="KW-0808">Transferase</keyword>
<dbReference type="PROSITE" id="PS50290">
    <property type="entry name" value="PI3_4_KINASE_3"/>
    <property type="match status" value="1"/>
</dbReference>
<keyword evidence="5" id="KW-1185">Reference proteome</keyword>
<gene>
    <name evidence="4" type="ORF">BdWA1_001295</name>
</gene>
<name>A0AAD9PNW1_9APIC</name>
<dbReference type="GO" id="GO:0048015">
    <property type="term" value="P:phosphatidylinositol-mediated signaling"/>
    <property type="evidence" value="ECO:0007669"/>
    <property type="project" value="TreeGrafter"/>
</dbReference>
<dbReference type="GO" id="GO:0046854">
    <property type="term" value="P:phosphatidylinositol phosphate biosynthetic process"/>
    <property type="evidence" value="ECO:0007669"/>
    <property type="project" value="InterPro"/>
</dbReference>
<proteinExistence type="predicted"/>
<sequence length="1058" mass="122736">MPNLDIVVPYLNYRKQLSNKSNSQCRFRSYGELKRHEVISTLVRDTCLVKGDHATVSNSCFKKHINASFYSFVKDVCYQFDDDFEGTVDKVLAYLLHDRLYIRCNKRIKLLSGCILILKFLKSSPRLCFDIKESKWTRVRFNKRSLLTVANCPQNKSRLFLKQTLYKVLVSCLHIKRWIIGFKPRLTNLIRMLSLISRFSTLNDNKDWETVRFKNENETALYNVSLALAQIFTCENYIKRHYWLSILGWRCFDRENVRVMFNSLFLLNALIHSDMYAQQCIAIKDVLDQSFNEIWAAECLNGFFKQKYHLVRTFYYMINEYKLLKNNDPKFGLLIYNKCSGAPMVVYREGSNVKYMQYMLYVANHILYRNKKNNNSGDIWILIQLLHHLFAYNRSKAGMLPCNNALDCVVCISVFTNILSELNQLLSLLRNVTVYTDHISLIKTLVVMEISRIKVYCLTSKAKVGYIDIESWRDNVWKQGKLSHACWIFLKQCLKCCNSINSNNETRYKFGETYKNCPIYLKLLSAIHDAQPQGLHVQFKAMKSIKVSDCMLFDSITTRNEFGVRPTMFRGRLATLGGVYFHNWSYNDCLNALVVSNKLNIVERTQACISLSRDPKLLYFCLPQLAQAILVDPGHRVFNLLLLSIRHSEIREQMPLILSGLVHENMNSPLAVKVEMFMKILWDSLSEHEQIALDTQVTFHSEMMALSLELLKVPVDLRMEHMRSTVETQLKTRGPLNLYNDFDYLNDNVQEKCVVGVDLDGLIMLKSATRVPFMVPFNLKNGNVLRYIYKINDDLRQDSLVVQIKWFMEQVFKRNSLNVYLCTFMALPCSNMIKTLLSGEMSDDPSIMGGIIGFIPGTTSRHAIGKDFQCSLDIFYERKFGPRHSPEHQRALDNFIRSLAGYSLLCFLLQVKDRHNANLLISSEGHIIHIDFGFILGTSPAADVHFEQAPFKLTREMVCLMGGVESPHFKKFVDLLVKAFLAIREHANVLLKLVQLLEHSRIPCFRRNTLPKLIKRLYLGANYKNAKKFMLRKVYIALHSKTTVLYDIVQGMQQGIEH</sequence>
<reference evidence="4" key="1">
    <citation type="journal article" date="2023" name="Nat. Microbiol.">
        <title>Babesia duncani multi-omics identifies virulence factors and drug targets.</title>
        <authorList>
            <person name="Singh P."/>
            <person name="Lonardi S."/>
            <person name="Liang Q."/>
            <person name="Vydyam P."/>
            <person name="Khabirova E."/>
            <person name="Fang T."/>
            <person name="Gihaz S."/>
            <person name="Thekkiniath J."/>
            <person name="Munshi M."/>
            <person name="Abel S."/>
            <person name="Ciampossin L."/>
            <person name="Batugedara G."/>
            <person name="Gupta M."/>
            <person name="Lu X.M."/>
            <person name="Lenz T."/>
            <person name="Chakravarty S."/>
            <person name="Cornillot E."/>
            <person name="Hu Y."/>
            <person name="Ma W."/>
            <person name="Gonzalez L.M."/>
            <person name="Sanchez S."/>
            <person name="Estrada K."/>
            <person name="Sanchez-Flores A."/>
            <person name="Montero E."/>
            <person name="Harb O.S."/>
            <person name="Le Roch K.G."/>
            <person name="Mamoun C.B."/>
        </authorList>
    </citation>
    <scope>NUCLEOTIDE SEQUENCE</scope>
    <source>
        <strain evidence="4">WA1</strain>
    </source>
</reference>
<evidence type="ECO:0000313" key="4">
    <source>
        <dbReference type="EMBL" id="KAK2198286.1"/>
    </source>
</evidence>
<dbReference type="Gene3D" id="1.10.1070.11">
    <property type="entry name" value="Phosphatidylinositol 3-/4-kinase, catalytic domain"/>
    <property type="match status" value="1"/>
</dbReference>
<evidence type="ECO:0000256" key="1">
    <source>
        <dbReference type="ARBA" id="ARBA00022679"/>
    </source>
</evidence>
<dbReference type="AlphaFoldDB" id="A0AAD9PNW1"/>
<dbReference type="Gene3D" id="3.30.1010.10">
    <property type="entry name" value="Phosphatidylinositol 3-kinase Catalytic Subunit, Chain A, domain 4"/>
    <property type="match status" value="1"/>
</dbReference>